<feature type="chain" id="PRO_5022975850" description="Fimbrial protein" evidence="1">
    <location>
        <begin position="27"/>
        <end position="244"/>
    </location>
</feature>
<protein>
    <recommendedName>
        <fullName evidence="4">Fimbrial protein</fullName>
    </recommendedName>
</protein>
<dbReference type="InterPro" id="IPR008962">
    <property type="entry name" value="PapD-like_sf"/>
</dbReference>
<dbReference type="GeneID" id="300405375"/>
<gene>
    <name evidence="2" type="ORF">PPN31114_03364</name>
</gene>
<evidence type="ECO:0008006" key="4">
    <source>
        <dbReference type="Google" id="ProtNLM"/>
    </source>
</evidence>
<dbReference type="OrthoDB" id="6506633at2"/>
<accession>A0A5E4WK62</accession>
<keyword evidence="1" id="KW-0732">Signal</keyword>
<evidence type="ECO:0000256" key="1">
    <source>
        <dbReference type="SAM" id="SignalP"/>
    </source>
</evidence>
<dbReference type="Gene3D" id="2.60.40.10">
    <property type="entry name" value="Immunoglobulins"/>
    <property type="match status" value="1"/>
</dbReference>
<evidence type="ECO:0000313" key="3">
    <source>
        <dbReference type="Proteomes" id="UP000366945"/>
    </source>
</evidence>
<keyword evidence="3" id="KW-1185">Reference proteome</keyword>
<dbReference type="InterPro" id="IPR013783">
    <property type="entry name" value="Ig-like_fold"/>
</dbReference>
<evidence type="ECO:0000313" key="2">
    <source>
        <dbReference type="EMBL" id="VVE25447.1"/>
    </source>
</evidence>
<dbReference type="RefSeq" id="WP_150680637.1">
    <property type="nucleotide sequence ID" value="NZ_CABPSK010000003.1"/>
</dbReference>
<dbReference type="EMBL" id="CABPSK010000003">
    <property type="protein sequence ID" value="VVE25447.1"/>
    <property type="molecule type" value="Genomic_DNA"/>
</dbReference>
<feature type="signal peptide" evidence="1">
    <location>
        <begin position="1"/>
        <end position="26"/>
    </location>
</feature>
<dbReference type="SUPFAM" id="SSF49354">
    <property type="entry name" value="PapD-like"/>
    <property type="match status" value="1"/>
</dbReference>
<name>A0A5E4WK62_9BURK</name>
<dbReference type="AlphaFoldDB" id="A0A5E4WK62"/>
<organism evidence="2 3">
    <name type="scientific">Pandoraea pneumonica</name>
    <dbReference type="NCBI Taxonomy" id="2508299"/>
    <lineage>
        <taxon>Bacteria</taxon>
        <taxon>Pseudomonadati</taxon>
        <taxon>Pseudomonadota</taxon>
        <taxon>Betaproteobacteria</taxon>
        <taxon>Burkholderiales</taxon>
        <taxon>Burkholderiaceae</taxon>
        <taxon>Pandoraea</taxon>
    </lineage>
</organism>
<proteinExistence type="predicted"/>
<reference evidence="2 3" key="1">
    <citation type="submission" date="2019-08" db="EMBL/GenBank/DDBJ databases">
        <authorList>
            <person name="Peeters C."/>
        </authorList>
    </citation>
    <scope>NUCLEOTIDE SEQUENCE [LARGE SCALE GENOMIC DNA]</scope>
    <source>
        <strain evidence="2 3">LMG 31114</strain>
    </source>
</reference>
<sequence>MSIRNRRVMATLVAFGAMWPHVPAWANVTVSPIASVIAGTGQPVSIIRVTSQSPSTQYVEVTVRKVIDPATPAEHETPVSALDGGLVASPGKFVLSGGATRQVRVVALGRPEKETVYRVYIRPVGAIEDAPPADAQDNIATDVQVSFVWGALVRVQPSRAVVALARTSDNAGVLNIGNVRAHVLAMGQCAGISNDACQWQAVGQSVYPGLRLAIPEPMRAHATRIQYRVDSEREDRFADLSVLP</sequence>
<dbReference type="Proteomes" id="UP000366945">
    <property type="component" value="Unassembled WGS sequence"/>
</dbReference>